<protein>
    <submittedName>
        <fullName evidence="1">Uncharacterized protein</fullName>
    </submittedName>
</protein>
<reference evidence="1 2" key="1">
    <citation type="submission" date="2018-06" db="EMBL/GenBank/DDBJ databases">
        <authorList>
            <consortium name="Pathogen Informatics"/>
            <person name="Doyle S."/>
        </authorList>
    </citation>
    <scope>NUCLEOTIDE SEQUENCE [LARGE SCALE GENOMIC DNA]</scope>
    <source>
        <strain evidence="1 2">NCTC11967</strain>
    </source>
</reference>
<gene>
    <name evidence="1" type="ORF">NCTC11967_01231</name>
</gene>
<dbReference type="EMBL" id="UAVL01000002">
    <property type="protein sequence ID" value="SQA62259.1"/>
    <property type="molecule type" value="Genomic_DNA"/>
</dbReference>
<name>A0AB38FTL8_9ENTR</name>
<evidence type="ECO:0000313" key="2">
    <source>
        <dbReference type="Proteomes" id="UP000251313"/>
    </source>
</evidence>
<sequence length="146" mass="16585">MCTESIDLYYNPQIYSELSIGNPDFIDLIERCELLSQILVDCHHQECAKPLLRCLIAYIARLQTALGESMGLAYGIERSGELMAGSDKEWIFADSELQCEYCHVLVKVLLIHNVEHHDFKILSGFIHDLVSYIAGDLKESRFQCAS</sequence>
<dbReference type="AlphaFoldDB" id="A0AB38FTL8"/>
<evidence type="ECO:0000313" key="1">
    <source>
        <dbReference type="EMBL" id="SQA62259.1"/>
    </source>
</evidence>
<accession>A0AB38FTL8</accession>
<dbReference type="RefSeq" id="WP_051860929.1">
    <property type="nucleotide sequence ID" value="NZ_JAQOLS010000020.1"/>
</dbReference>
<comment type="caution">
    <text evidence="1">The sequence shown here is derived from an EMBL/GenBank/DDBJ whole genome shotgun (WGS) entry which is preliminary data.</text>
</comment>
<proteinExistence type="predicted"/>
<dbReference type="Proteomes" id="UP000251313">
    <property type="component" value="Unassembled WGS sequence"/>
</dbReference>
<organism evidence="1 2">
    <name type="scientific">Yokenella regensburgei</name>
    <dbReference type="NCBI Taxonomy" id="158877"/>
    <lineage>
        <taxon>Bacteria</taxon>
        <taxon>Pseudomonadati</taxon>
        <taxon>Pseudomonadota</taxon>
        <taxon>Gammaproteobacteria</taxon>
        <taxon>Enterobacterales</taxon>
        <taxon>Enterobacteriaceae</taxon>
        <taxon>Yokenella</taxon>
    </lineage>
</organism>